<evidence type="ECO:0000313" key="1">
    <source>
        <dbReference type="EMBL" id="KAJ9591136.1"/>
    </source>
</evidence>
<keyword evidence="2" id="KW-1185">Reference proteome</keyword>
<sequence length="64" mass="7085">IVITRVNTSTNIGAATWPEKNQNKTSPNDLFLFAIEFVPIRIGNALTNYVQAIAVQKAYLHNIA</sequence>
<feature type="non-terminal residue" evidence="1">
    <location>
        <position position="1"/>
    </location>
</feature>
<reference evidence="1" key="1">
    <citation type="journal article" date="2023" name="IScience">
        <title>Live-bearing cockroach genome reveals convergent evolutionary mechanisms linked to viviparity in insects and beyond.</title>
        <authorList>
            <person name="Fouks B."/>
            <person name="Harrison M.C."/>
            <person name="Mikhailova A.A."/>
            <person name="Marchal E."/>
            <person name="English S."/>
            <person name="Carruthers M."/>
            <person name="Jennings E.C."/>
            <person name="Chiamaka E.L."/>
            <person name="Frigard R.A."/>
            <person name="Pippel M."/>
            <person name="Attardo G.M."/>
            <person name="Benoit J.B."/>
            <person name="Bornberg-Bauer E."/>
            <person name="Tobe S.S."/>
        </authorList>
    </citation>
    <scope>NUCLEOTIDE SEQUENCE</scope>
    <source>
        <strain evidence="1">Stay&amp;Tobe</strain>
    </source>
</reference>
<name>A0AAD8A349_DIPPU</name>
<evidence type="ECO:0000313" key="2">
    <source>
        <dbReference type="Proteomes" id="UP001233999"/>
    </source>
</evidence>
<reference evidence="1" key="2">
    <citation type="submission" date="2023-05" db="EMBL/GenBank/DDBJ databases">
        <authorList>
            <person name="Fouks B."/>
        </authorList>
    </citation>
    <scope>NUCLEOTIDE SEQUENCE</scope>
    <source>
        <strain evidence="1">Stay&amp;Tobe</strain>
        <tissue evidence="1">Testes</tissue>
    </source>
</reference>
<protein>
    <submittedName>
        <fullName evidence="1">Uncharacterized protein</fullName>
    </submittedName>
</protein>
<organism evidence="1 2">
    <name type="scientific">Diploptera punctata</name>
    <name type="common">Pacific beetle cockroach</name>
    <dbReference type="NCBI Taxonomy" id="6984"/>
    <lineage>
        <taxon>Eukaryota</taxon>
        <taxon>Metazoa</taxon>
        <taxon>Ecdysozoa</taxon>
        <taxon>Arthropoda</taxon>
        <taxon>Hexapoda</taxon>
        <taxon>Insecta</taxon>
        <taxon>Pterygota</taxon>
        <taxon>Neoptera</taxon>
        <taxon>Polyneoptera</taxon>
        <taxon>Dictyoptera</taxon>
        <taxon>Blattodea</taxon>
        <taxon>Blaberoidea</taxon>
        <taxon>Blaberidae</taxon>
        <taxon>Diplopterinae</taxon>
        <taxon>Diploptera</taxon>
    </lineage>
</organism>
<dbReference type="AlphaFoldDB" id="A0AAD8A349"/>
<dbReference type="EMBL" id="JASPKZ010003885">
    <property type="protein sequence ID" value="KAJ9591136.1"/>
    <property type="molecule type" value="Genomic_DNA"/>
</dbReference>
<accession>A0AAD8A349</accession>
<proteinExistence type="predicted"/>
<feature type="non-terminal residue" evidence="1">
    <location>
        <position position="64"/>
    </location>
</feature>
<gene>
    <name evidence="1" type="ORF">L9F63_002322</name>
</gene>
<comment type="caution">
    <text evidence="1">The sequence shown here is derived from an EMBL/GenBank/DDBJ whole genome shotgun (WGS) entry which is preliminary data.</text>
</comment>
<dbReference type="Proteomes" id="UP001233999">
    <property type="component" value="Unassembled WGS sequence"/>
</dbReference>